<gene>
    <name evidence="1" type="ORF">PGIGA_G00113520</name>
</gene>
<evidence type="ECO:0000313" key="1">
    <source>
        <dbReference type="EMBL" id="MCI4375786.1"/>
    </source>
</evidence>
<dbReference type="Proteomes" id="UP000829447">
    <property type="component" value="Linkage Group LG2"/>
</dbReference>
<protein>
    <submittedName>
        <fullName evidence="1">Uncharacterized protein</fullName>
    </submittedName>
</protein>
<keyword evidence="2" id="KW-1185">Reference proteome</keyword>
<accession>A0ACC5WAM3</accession>
<dbReference type="EMBL" id="CM040455">
    <property type="protein sequence ID" value="MCI4375786.1"/>
    <property type="molecule type" value="Genomic_DNA"/>
</dbReference>
<evidence type="ECO:0000313" key="2">
    <source>
        <dbReference type="Proteomes" id="UP000829447"/>
    </source>
</evidence>
<name>A0ACC5WAM3_PANGG</name>
<sequence>MASGFSPTAPGGPLPLSDRRIVLLGKAGAGKNRVVRVILRDTKLKEESEECFLYEVSECECVYDCALQWVGTTSTVSPPLVPGVPWDRLQAPRNPV</sequence>
<comment type="caution">
    <text evidence="1">The sequence shown here is derived from an EMBL/GenBank/DDBJ whole genome shotgun (WGS) entry which is preliminary data.</text>
</comment>
<reference evidence="1 2" key="1">
    <citation type="journal article" date="2022" name="bioRxiv">
        <title>An ancient truncated duplication of the anti-Mullerian hormone receptor type 2 gene is a potential conserved master sex determinant in the Pangasiidae catfish family.</title>
        <authorList>
            <person name="Wen M."/>
            <person name="Pan Q."/>
            <person name="Jouanno E."/>
            <person name="Montfort J."/>
            <person name="Zahm M."/>
            <person name="Cabau C."/>
            <person name="Klopp C."/>
            <person name="Iampietro C."/>
            <person name="Roques C."/>
            <person name="Bouchez O."/>
            <person name="Castinel A."/>
            <person name="Donnadieu C."/>
            <person name="Parrinello H."/>
            <person name="Poncet C."/>
            <person name="Belmonte E."/>
            <person name="Gautier V."/>
            <person name="Avarre J.-C."/>
            <person name="Dugue R."/>
            <person name="Gustiano R."/>
            <person name="Ha T.T.T."/>
            <person name="Campet M."/>
            <person name="Sriphairoj K."/>
            <person name="Ribolli J."/>
            <person name="de Almeida F.L."/>
            <person name="Desvignes T."/>
            <person name="Postlethwait J.H."/>
            <person name="Bucao C.F."/>
            <person name="Robinson-Rechavi M."/>
            <person name="Bobe J."/>
            <person name="Herpin A."/>
            <person name="Guiguen Y."/>
        </authorList>
    </citation>
    <scope>NUCLEOTIDE SEQUENCE [LARGE SCALE GENOMIC DNA]</scope>
    <source>
        <strain evidence="1">YG-Dec2019</strain>
    </source>
</reference>
<proteinExistence type="predicted"/>
<organism evidence="1 2">
    <name type="scientific">Pangasianodon gigas</name>
    <name type="common">Mekong giant catfish</name>
    <name type="synonym">Pangasius gigas</name>
    <dbReference type="NCBI Taxonomy" id="30993"/>
    <lineage>
        <taxon>Eukaryota</taxon>
        <taxon>Metazoa</taxon>
        <taxon>Chordata</taxon>
        <taxon>Craniata</taxon>
        <taxon>Vertebrata</taxon>
        <taxon>Euteleostomi</taxon>
        <taxon>Actinopterygii</taxon>
        <taxon>Neopterygii</taxon>
        <taxon>Teleostei</taxon>
        <taxon>Ostariophysi</taxon>
        <taxon>Siluriformes</taxon>
        <taxon>Pangasiidae</taxon>
        <taxon>Pangasianodon</taxon>
    </lineage>
</organism>